<feature type="transmembrane region" description="Helical" evidence="2">
    <location>
        <begin position="76"/>
        <end position="96"/>
    </location>
</feature>
<feature type="transmembrane region" description="Helical" evidence="2">
    <location>
        <begin position="211"/>
        <end position="229"/>
    </location>
</feature>
<dbReference type="RefSeq" id="WP_091077149.1">
    <property type="nucleotide sequence ID" value="NZ_LT629799.1"/>
</dbReference>
<feature type="transmembrane region" description="Helical" evidence="2">
    <location>
        <begin position="20"/>
        <end position="40"/>
    </location>
</feature>
<dbReference type="Pfam" id="PF07885">
    <property type="entry name" value="Ion_trans_2"/>
    <property type="match status" value="1"/>
</dbReference>
<dbReference type="EMBL" id="LT629799">
    <property type="protein sequence ID" value="SDV01250.1"/>
    <property type="molecule type" value="Genomic_DNA"/>
</dbReference>
<protein>
    <submittedName>
        <fullName evidence="4">Ion channel</fullName>
    </submittedName>
</protein>
<evidence type="ECO:0000256" key="2">
    <source>
        <dbReference type="SAM" id="Phobius"/>
    </source>
</evidence>
<feature type="domain" description="Potassium channel" evidence="3">
    <location>
        <begin position="168"/>
        <end position="225"/>
    </location>
</feature>
<evidence type="ECO:0000259" key="3">
    <source>
        <dbReference type="Pfam" id="PF07885"/>
    </source>
</evidence>
<dbReference type="Proteomes" id="UP000198825">
    <property type="component" value="Chromosome I"/>
</dbReference>
<gene>
    <name evidence="4" type="ORF">SAMN04488544_3448</name>
</gene>
<dbReference type="OrthoDB" id="4837979at2"/>
<feature type="region of interest" description="Disordered" evidence="1">
    <location>
        <begin position="238"/>
        <end position="258"/>
    </location>
</feature>
<sequence length="258" mass="27822">MRKPPPRSAVPHKFIYREVVRHPSAILFITQLLGVLLYALDEATSTATGWRVALELFGAGVLALAIWAVRDQPGPTWMAVILGVAASGLSVLGLVLGSTPVELAGDVVHAAFYFLAASSMLVYMLADSDVTHDELWAVGATFTLVAWAFAYVFAVVQQLAPGSFIAAVDPDAPRTWLELLFLSFTNLSSTGLSDVVPVLPVARSVVMIEQLAGLAYVALFVSRVVGLTINRRRMTHPEAGEDVRREQGAGQPVLRQDR</sequence>
<proteinExistence type="predicted"/>
<keyword evidence="2" id="KW-0472">Membrane</keyword>
<organism evidence="4 5">
    <name type="scientific">Microlunatus sagamiharensis</name>
    <dbReference type="NCBI Taxonomy" id="546874"/>
    <lineage>
        <taxon>Bacteria</taxon>
        <taxon>Bacillati</taxon>
        <taxon>Actinomycetota</taxon>
        <taxon>Actinomycetes</taxon>
        <taxon>Propionibacteriales</taxon>
        <taxon>Propionibacteriaceae</taxon>
        <taxon>Microlunatus</taxon>
    </lineage>
</organism>
<keyword evidence="2" id="KW-1133">Transmembrane helix</keyword>
<name>A0A1H2N6Y4_9ACTN</name>
<feature type="transmembrane region" description="Helical" evidence="2">
    <location>
        <begin position="135"/>
        <end position="156"/>
    </location>
</feature>
<evidence type="ECO:0000313" key="5">
    <source>
        <dbReference type="Proteomes" id="UP000198825"/>
    </source>
</evidence>
<dbReference type="InterPro" id="IPR013099">
    <property type="entry name" value="K_chnl_dom"/>
</dbReference>
<accession>A0A1H2N6Y4</accession>
<feature type="transmembrane region" description="Helical" evidence="2">
    <location>
        <begin position="52"/>
        <end position="70"/>
    </location>
</feature>
<dbReference type="AlphaFoldDB" id="A0A1H2N6Y4"/>
<reference evidence="5" key="1">
    <citation type="submission" date="2016-10" db="EMBL/GenBank/DDBJ databases">
        <authorList>
            <person name="Varghese N."/>
            <person name="Submissions S."/>
        </authorList>
    </citation>
    <scope>NUCLEOTIDE SEQUENCE [LARGE SCALE GENOMIC DNA]</scope>
    <source>
        <strain evidence="5">DSM 21743</strain>
    </source>
</reference>
<evidence type="ECO:0000256" key="1">
    <source>
        <dbReference type="SAM" id="MobiDB-lite"/>
    </source>
</evidence>
<feature type="compositionally biased region" description="Basic and acidic residues" evidence="1">
    <location>
        <begin position="238"/>
        <end position="247"/>
    </location>
</feature>
<dbReference type="Gene3D" id="1.10.287.70">
    <property type="match status" value="1"/>
</dbReference>
<keyword evidence="2" id="KW-0812">Transmembrane</keyword>
<keyword evidence="5" id="KW-1185">Reference proteome</keyword>
<feature type="transmembrane region" description="Helical" evidence="2">
    <location>
        <begin position="103"/>
        <end position="123"/>
    </location>
</feature>
<dbReference type="SUPFAM" id="SSF81324">
    <property type="entry name" value="Voltage-gated potassium channels"/>
    <property type="match status" value="1"/>
</dbReference>
<dbReference type="STRING" id="546874.SAMN04488544_3448"/>
<evidence type="ECO:0000313" key="4">
    <source>
        <dbReference type="EMBL" id="SDV01250.1"/>
    </source>
</evidence>